<dbReference type="NCBIfam" id="NF045760">
    <property type="entry name" value="YtpR"/>
    <property type="match status" value="1"/>
</dbReference>
<reference evidence="20 21" key="1">
    <citation type="journal article" date="2018" name="J. Microbiol.">
        <title>Salicibibacter kimchii gen. nov., sp. nov., a moderately halophilic and alkalitolerant bacterium in the family Bacillaceae, isolated from kimchi.</title>
        <authorList>
            <person name="Jang J.Y."/>
            <person name="Oh Y.J."/>
            <person name="Lim S.K."/>
            <person name="Park H.K."/>
            <person name="Lee C."/>
            <person name="Kim J.Y."/>
            <person name="Lee M.A."/>
            <person name="Choi H.J."/>
        </authorList>
    </citation>
    <scope>NUCLEOTIDE SEQUENCE [LARGE SCALE GENOMIC DNA]</scope>
    <source>
        <strain evidence="20 21">NKC1-1</strain>
    </source>
</reference>
<dbReference type="GO" id="GO:0004826">
    <property type="term" value="F:phenylalanine-tRNA ligase activity"/>
    <property type="evidence" value="ECO:0007669"/>
    <property type="project" value="UniProtKB-UniRule"/>
</dbReference>
<organism evidence="20 21">
    <name type="scientific">Salicibibacter kimchii</name>
    <dbReference type="NCBI Taxonomy" id="2099786"/>
    <lineage>
        <taxon>Bacteria</taxon>
        <taxon>Bacillati</taxon>
        <taxon>Bacillota</taxon>
        <taxon>Bacilli</taxon>
        <taxon>Bacillales</taxon>
        <taxon>Bacillaceae</taxon>
        <taxon>Salicibibacter</taxon>
    </lineage>
</organism>
<dbReference type="InterPro" id="IPR036690">
    <property type="entry name" value="Fdx_antiC-bd_sf"/>
</dbReference>
<dbReference type="Gene3D" id="3.30.930.10">
    <property type="entry name" value="Bira Bifunctional Protein, Domain 2"/>
    <property type="match status" value="1"/>
</dbReference>
<dbReference type="SMART" id="SM00896">
    <property type="entry name" value="FDX-ACB"/>
    <property type="match status" value="1"/>
</dbReference>
<dbReference type="RefSeq" id="WP_114372090.1">
    <property type="nucleotide sequence ID" value="NZ_CP031092.1"/>
</dbReference>
<dbReference type="SUPFAM" id="SSF46955">
    <property type="entry name" value="Putative DNA-binding domain"/>
    <property type="match status" value="1"/>
</dbReference>
<dbReference type="SMART" id="SM00873">
    <property type="entry name" value="B3_4"/>
    <property type="match status" value="1"/>
</dbReference>
<dbReference type="PROSITE" id="PS51447">
    <property type="entry name" value="FDX_ACB"/>
    <property type="match status" value="1"/>
</dbReference>
<accession>A0A345BY12</accession>
<evidence type="ECO:0000256" key="14">
    <source>
        <dbReference type="ARBA" id="ARBA00049255"/>
    </source>
</evidence>
<keyword evidence="10 15" id="KW-0460">Magnesium</keyword>
<dbReference type="GO" id="GO:0140096">
    <property type="term" value="F:catalytic activity, acting on a protein"/>
    <property type="evidence" value="ECO:0007669"/>
    <property type="project" value="UniProtKB-ARBA"/>
</dbReference>
<dbReference type="Proteomes" id="UP000252100">
    <property type="component" value="Chromosome"/>
</dbReference>
<dbReference type="GO" id="GO:0005524">
    <property type="term" value="F:ATP binding"/>
    <property type="evidence" value="ECO:0007669"/>
    <property type="project" value="UniProtKB-UniRule"/>
</dbReference>
<dbReference type="FunFam" id="3.50.40.10:FF:000001">
    <property type="entry name" value="Phenylalanine--tRNA ligase beta subunit"/>
    <property type="match status" value="1"/>
</dbReference>
<dbReference type="InterPro" id="IPR045060">
    <property type="entry name" value="Phe-tRNA-ligase_IIc_bsu"/>
</dbReference>
<dbReference type="OrthoDB" id="9805455at2"/>
<dbReference type="FunFam" id="3.30.70.380:FF:000001">
    <property type="entry name" value="Phenylalanine--tRNA ligase beta subunit"/>
    <property type="match status" value="1"/>
</dbReference>
<comment type="cofactor">
    <cofactor evidence="15">
        <name>Mg(2+)</name>
        <dbReference type="ChEBI" id="CHEBI:18420"/>
    </cofactor>
    <text evidence="15">Binds 2 magnesium ions per tetramer.</text>
</comment>
<dbReference type="Pfam" id="PF01588">
    <property type="entry name" value="tRNA_bind"/>
    <property type="match status" value="1"/>
</dbReference>
<evidence type="ECO:0000313" key="20">
    <source>
        <dbReference type="EMBL" id="AXF55843.1"/>
    </source>
</evidence>
<evidence type="ECO:0000259" key="18">
    <source>
        <dbReference type="PROSITE" id="PS51447"/>
    </source>
</evidence>
<feature type="binding site" evidence="15">
    <location>
        <position position="470"/>
    </location>
    <ligand>
        <name>Mg(2+)</name>
        <dbReference type="ChEBI" id="CHEBI:18420"/>
        <note>shared with alpha subunit</note>
    </ligand>
</feature>
<dbReference type="FunFam" id="3.30.56.10:FF:000002">
    <property type="entry name" value="Phenylalanine--tRNA ligase beta subunit"/>
    <property type="match status" value="1"/>
</dbReference>
<feature type="binding site" evidence="15">
    <location>
        <position position="471"/>
    </location>
    <ligand>
        <name>Mg(2+)</name>
        <dbReference type="ChEBI" id="CHEBI:18420"/>
        <note>shared with alpha subunit</note>
    </ligand>
</feature>
<evidence type="ECO:0000256" key="1">
    <source>
        <dbReference type="ARBA" id="ARBA00004496"/>
    </source>
</evidence>
<dbReference type="FunFam" id="2.40.50.140:FF:000045">
    <property type="entry name" value="Phenylalanine--tRNA ligase beta subunit"/>
    <property type="match status" value="1"/>
</dbReference>
<dbReference type="Gene3D" id="2.40.50.140">
    <property type="entry name" value="Nucleic acid-binding proteins"/>
    <property type="match status" value="1"/>
</dbReference>
<evidence type="ECO:0000259" key="17">
    <source>
        <dbReference type="PROSITE" id="PS50886"/>
    </source>
</evidence>
<dbReference type="PANTHER" id="PTHR10947:SF0">
    <property type="entry name" value="PHENYLALANINE--TRNA LIGASE BETA SUBUNIT"/>
    <property type="match status" value="1"/>
</dbReference>
<dbReference type="Gene3D" id="3.30.70.380">
    <property type="entry name" value="Ferrodoxin-fold anticodon-binding domain"/>
    <property type="match status" value="1"/>
</dbReference>
<keyword evidence="7 15" id="KW-0479">Metal-binding</keyword>
<comment type="similarity">
    <text evidence="2 15">Belongs to the phenylalanyl-tRNA synthetase beta subunit family. Type 1 subfamily.</text>
</comment>
<evidence type="ECO:0000256" key="12">
    <source>
        <dbReference type="ARBA" id="ARBA00022917"/>
    </source>
</evidence>
<dbReference type="InterPro" id="IPR005121">
    <property type="entry name" value="Fdx_antiC-bd"/>
</dbReference>
<evidence type="ECO:0000256" key="7">
    <source>
        <dbReference type="ARBA" id="ARBA00022723"/>
    </source>
</evidence>
<evidence type="ECO:0000256" key="2">
    <source>
        <dbReference type="ARBA" id="ARBA00008653"/>
    </source>
</evidence>
<feature type="binding site" evidence="15">
    <location>
        <position position="467"/>
    </location>
    <ligand>
        <name>Mg(2+)</name>
        <dbReference type="ChEBI" id="CHEBI:18420"/>
        <note>shared with alpha subunit</note>
    </ligand>
</feature>
<comment type="subunit">
    <text evidence="3 15">Tetramer of two alpha and two beta subunits.</text>
</comment>
<comment type="subcellular location">
    <subcellularLocation>
        <location evidence="1 15">Cytoplasm</location>
    </subcellularLocation>
</comment>
<evidence type="ECO:0000256" key="5">
    <source>
        <dbReference type="ARBA" id="ARBA00022555"/>
    </source>
</evidence>
<protein>
    <recommendedName>
        <fullName evidence="15">Phenylalanine--tRNA ligase beta subunit</fullName>
        <ecNumber evidence="15">6.1.1.20</ecNumber>
    </recommendedName>
    <alternativeName>
        <fullName evidence="15">Phenylalanyl-tRNA synthetase beta subunit</fullName>
        <shortName evidence="15">PheRS</shortName>
    </alternativeName>
</protein>
<dbReference type="SUPFAM" id="SSF56037">
    <property type="entry name" value="PheT/TilS domain"/>
    <property type="match status" value="1"/>
</dbReference>
<evidence type="ECO:0000256" key="10">
    <source>
        <dbReference type="ARBA" id="ARBA00022842"/>
    </source>
</evidence>
<dbReference type="InterPro" id="IPR045864">
    <property type="entry name" value="aa-tRNA-synth_II/BPL/LPL"/>
</dbReference>
<keyword evidence="9 15" id="KW-0067">ATP-binding</keyword>
<dbReference type="InterPro" id="IPR002547">
    <property type="entry name" value="tRNA-bd_dom"/>
</dbReference>
<dbReference type="Pfam" id="PF17759">
    <property type="entry name" value="tRNA_synthFbeta"/>
    <property type="match status" value="1"/>
</dbReference>
<evidence type="ECO:0000256" key="9">
    <source>
        <dbReference type="ARBA" id="ARBA00022840"/>
    </source>
</evidence>
<dbReference type="SUPFAM" id="SSF55681">
    <property type="entry name" value="Class II aaRS and biotin synthetases"/>
    <property type="match status" value="1"/>
</dbReference>
<dbReference type="InterPro" id="IPR012340">
    <property type="entry name" value="NA-bd_OB-fold"/>
</dbReference>
<dbReference type="InterPro" id="IPR004532">
    <property type="entry name" value="Phe-tRNA-ligase_IIc_bsu_bact"/>
</dbReference>
<name>A0A345BY12_9BACI</name>
<evidence type="ECO:0000256" key="4">
    <source>
        <dbReference type="ARBA" id="ARBA00022490"/>
    </source>
</evidence>
<keyword evidence="12 15" id="KW-0648">Protein biosynthesis</keyword>
<evidence type="ECO:0000256" key="13">
    <source>
        <dbReference type="ARBA" id="ARBA00023146"/>
    </source>
</evidence>
<sequence>MLVSYQWLMDYIDLSDVTPEEVAEKLTRAGVEVDRLHRYHDGLNGVMVGEVKETTSHPGAEKLTVCQVDVGEQTKQIICGASNVQKGQKVAVAMPGTALPGNKKIEETTIRGEPSAGMICALDELGFNEQLLAKTEQDQIVELPADATLGDDALEILGLNDVIMELDLTPNRPDCLSMLGVAYELSALLDRPIHHPDHTHGVIRKNAADRIAVDVTNGEDVPYYGAKVIDKVTVDSSPLWLQTRLMAAGIRPINNIVDITNYVLLEYGQPLHAFDYNRFGSEKIVTRRAEQEEKIETLDGQERTLTSEDTLITNGNTPVAIAGVMGGASAEVQADTTSVLLESAQFDALQVRKTSGRLGLRSESSQRFEKGLDFERTAEAAERAVTLMEQVAGGVVLKGTVESGELPAVVQEVYLHLGRLNRRLGTALGVNEVETLLHRLGLEVTDLGNEWQVRIPSRRLDLSIEEDLIEEVARLYGYDRIPTTLPIGARSAGALTVEQKRRRKLRRFLESTGIQEAITYSLTSAQKADQFLLHQSDRQMQVLMPMSEEREVLRRSLIPHLLEAGVYNANRQLEDVFLFEIGAVFEPDADENKQPTEHEHVAGVLSGQWHNHAWNGEEIQVDFYVVKGIVEGMLKQAGKENNTSFRARKREGMHPGRSAEVLIDGETVGFLGQLHPLEQEAHGLPATYVFELDAKVIFAADNEEFRYQPLPRFPAIRRDLAVVADANIAAAEVEAVIAEAAGEWLEAIHLFDVYQGDNIEAGKRSLAYSLLYLNHERTLKDEEIADIHEEIVAALRSRLGATLRE</sequence>
<dbReference type="AlphaFoldDB" id="A0A345BY12"/>
<evidence type="ECO:0000256" key="16">
    <source>
        <dbReference type="PROSITE-ProRule" id="PRU00209"/>
    </source>
</evidence>
<evidence type="ECO:0000256" key="8">
    <source>
        <dbReference type="ARBA" id="ARBA00022741"/>
    </source>
</evidence>
<dbReference type="SMART" id="SM00874">
    <property type="entry name" value="B5"/>
    <property type="match status" value="1"/>
</dbReference>
<evidence type="ECO:0000256" key="6">
    <source>
        <dbReference type="ARBA" id="ARBA00022598"/>
    </source>
</evidence>
<evidence type="ECO:0000256" key="3">
    <source>
        <dbReference type="ARBA" id="ARBA00011209"/>
    </source>
</evidence>
<dbReference type="SUPFAM" id="SSF50249">
    <property type="entry name" value="Nucleic acid-binding proteins"/>
    <property type="match status" value="1"/>
</dbReference>
<dbReference type="InterPro" id="IPR041616">
    <property type="entry name" value="PheRS_beta_core"/>
</dbReference>
<dbReference type="Pfam" id="PF03484">
    <property type="entry name" value="B5"/>
    <property type="match status" value="1"/>
</dbReference>
<dbReference type="GO" id="GO:0016740">
    <property type="term" value="F:transferase activity"/>
    <property type="evidence" value="ECO:0007669"/>
    <property type="project" value="UniProtKB-ARBA"/>
</dbReference>
<keyword evidence="21" id="KW-1185">Reference proteome</keyword>
<dbReference type="KEGG" id="rue:DT065_07240"/>
<dbReference type="EC" id="6.1.1.20" evidence="15"/>
<dbReference type="InterPro" id="IPR020825">
    <property type="entry name" value="Phe-tRNA_synthase-like_B3/B4"/>
</dbReference>
<dbReference type="Gene3D" id="3.50.40.10">
    <property type="entry name" value="Phenylalanyl-trna Synthetase, Chain B, domain 3"/>
    <property type="match status" value="1"/>
</dbReference>
<dbReference type="GO" id="GO:0000049">
    <property type="term" value="F:tRNA binding"/>
    <property type="evidence" value="ECO:0007669"/>
    <property type="project" value="UniProtKB-UniRule"/>
</dbReference>
<feature type="binding site" evidence="15">
    <location>
        <position position="461"/>
    </location>
    <ligand>
        <name>Mg(2+)</name>
        <dbReference type="ChEBI" id="CHEBI:18420"/>
        <note>shared with alpha subunit</note>
    </ligand>
</feature>
<dbReference type="GO" id="GO:0000287">
    <property type="term" value="F:magnesium ion binding"/>
    <property type="evidence" value="ECO:0007669"/>
    <property type="project" value="UniProtKB-UniRule"/>
</dbReference>
<evidence type="ECO:0000256" key="15">
    <source>
        <dbReference type="HAMAP-Rule" id="MF_00283"/>
    </source>
</evidence>
<dbReference type="FunFam" id="3.30.930.10:FF:000022">
    <property type="entry name" value="Phenylalanine--tRNA ligase beta subunit"/>
    <property type="match status" value="1"/>
</dbReference>
<dbReference type="CDD" id="cd02796">
    <property type="entry name" value="tRNA_bind_bactPheRS"/>
    <property type="match status" value="1"/>
</dbReference>
<comment type="catalytic activity">
    <reaction evidence="14 15">
        <text>tRNA(Phe) + L-phenylalanine + ATP = L-phenylalanyl-tRNA(Phe) + AMP + diphosphate + H(+)</text>
        <dbReference type="Rhea" id="RHEA:19413"/>
        <dbReference type="Rhea" id="RHEA-COMP:9668"/>
        <dbReference type="Rhea" id="RHEA-COMP:9699"/>
        <dbReference type="ChEBI" id="CHEBI:15378"/>
        <dbReference type="ChEBI" id="CHEBI:30616"/>
        <dbReference type="ChEBI" id="CHEBI:33019"/>
        <dbReference type="ChEBI" id="CHEBI:58095"/>
        <dbReference type="ChEBI" id="CHEBI:78442"/>
        <dbReference type="ChEBI" id="CHEBI:78531"/>
        <dbReference type="ChEBI" id="CHEBI:456215"/>
        <dbReference type="EC" id="6.1.1.20"/>
    </reaction>
</comment>
<dbReference type="InterPro" id="IPR033714">
    <property type="entry name" value="tRNA_bind_bactPheRS"/>
</dbReference>
<gene>
    <name evidence="15" type="primary">pheT</name>
    <name evidence="20" type="ORF">DT065_07240</name>
</gene>
<keyword evidence="4 15" id="KW-0963">Cytoplasm</keyword>
<dbReference type="PANTHER" id="PTHR10947">
    <property type="entry name" value="PHENYLALANYL-TRNA SYNTHETASE BETA CHAIN AND LEUCINE-RICH REPEAT-CONTAINING PROTEIN 47"/>
    <property type="match status" value="1"/>
</dbReference>
<feature type="domain" description="TRNA-binding" evidence="17">
    <location>
        <begin position="40"/>
        <end position="154"/>
    </location>
</feature>
<dbReference type="EMBL" id="CP031092">
    <property type="protein sequence ID" value="AXF55843.1"/>
    <property type="molecule type" value="Genomic_DNA"/>
</dbReference>
<keyword evidence="8 15" id="KW-0547">Nucleotide-binding</keyword>
<keyword evidence="6 15" id="KW-0436">Ligase</keyword>
<keyword evidence="11 16" id="KW-0694">RNA-binding</keyword>
<dbReference type="Pfam" id="PF03483">
    <property type="entry name" value="B3_4"/>
    <property type="match status" value="1"/>
</dbReference>
<evidence type="ECO:0000256" key="11">
    <source>
        <dbReference type="ARBA" id="ARBA00022884"/>
    </source>
</evidence>
<evidence type="ECO:0000259" key="19">
    <source>
        <dbReference type="PROSITE" id="PS51483"/>
    </source>
</evidence>
<feature type="domain" description="FDX-ACB" evidence="18">
    <location>
        <begin position="711"/>
        <end position="804"/>
    </location>
</feature>
<dbReference type="GO" id="GO:0009328">
    <property type="term" value="C:phenylalanine-tRNA ligase complex"/>
    <property type="evidence" value="ECO:0007669"/>
    <property type="project" value="TreeGrafter"/>
</dbReference>
<dbReference type="CDD" id="cd00769">
    <property type="entry name" value="PheRS_beta_core"/>
    <property type="match status" value="1"/>
</dbReference>
<dbReference type="PROSITE" id="PS51483">
    <property type="entry name" value="B5"/>
    <property type="match status" value="1"/>
</dbReference>
<dbReference type="SUPFAM" id="SSF54991">
    <property type="entry name" value="Anticodon-binding domain of PheRS"/>
    <property type="match status" value="1"/>
</dbReference>
<evidence type="ECO:0000313" key="21">
    <source>
        <dbReference type="Proteomes" id="UP000252100"/>
    </source>
</evidence>
<proteinExistence type="inferred from homology"/>
<dbReference type="InterPro" id="IPR005147">
    <property type="entry name" value="tRNA_synthase_B5-dom"/>
</dbReference>
<feature type="domain" description="B5" evidence="19">
    <location>
        <begin position="408"/>
        <end position="483"/>
    </location>
</feature>
<dbReference type="PROSITE" id="PS50886">
    <property type="entry name" value="TRBD"/>
    <property type="match status" value="1"/>
</dbReference>
<keyword evidence="13 15" id="KW-0030">Aminoacyl-tRNA synthetase</keyword>
<dbReference type="InterPro" id="IPR005146">
    <property type="entry name" value="B3/B4_tRNA-bd"/>
</dbReference>
<dbReference type="Gene3D" id="3.30.56.10">
    <property type="match status" value="2"/>
</dbReference>
<dbReference type="Pfam" id="PF03147">
    <property type="entry name" value="FDX-ACB"/>
    <property type="match status" value="1"/>
</dbReference>
<dbReference type="GO" id="GO:0006432">
    <property type="term" value="P:phenylalanyl-tRNA aminoacylation"/>
    <property type="evidence" value="ECO:0007669"/>
    <property type="project" value="UniProtKB-UniRule"/>
</dbReference>
<dbReference type="InterPro" id="IPR009061">
    <property type="entry name" value="DNA-bd_dom_put_sf"/>
</dbReference>
<dbReference type="HAMAP" id="MF_00283">
    <property type="entry name" value="Phe_tRNA_synth_beta1"/>
    <property type="match status" value="1"/>
</dbReference>
<dbReference type="NCBIfam" id="TIGR00472">
    <property type="entry name" value="pheT_bact"/>
    <property type="match status" value="1"/>
</dbReference>
<keyword evidence="5 16" id="KW-0820">tRNA-binding</keyword>